<evidence type="ECO:0000313" key="2">
    <source>
        <dbReference type="Proteomes" id="UP000256329"/>
    </source>
</evidence>
<proteinExistence type="predicted"/>
<evidence type="ECO:0008006" key="3">
    <source>
        <dbReference type="Google" id="ProtNLM"/>
    </source>
</evidence>
<sequence>MYKRDYFVDKSTGTAADVLAAYGLAAVLDEILAQALGREERRRVWIQDAGPYYLISLDPPLQAEWVEHCAYFTGPATYIVRRDESPPPNVQTYVRVRNVDEAWEQWQTYRAISEQLRGSNAVSKELRRQVEDAKLPPDWYLVTLLGTTQMQALKTYNQAVTQWALTREYFTFNLKTILQMTAEPGVDLRAVSRAWWNEVSKTFKGEEKIKCELTAIQLLNPHQGKGQNRPKANALAMENISSFWLWEFVKATGLWLCTAPRVVREAQEGRLPRQRKIYVLAPHRITLATHRKVFDCFSERLWNDTAVKMDCLAALLYTDTLLEYSEAGQYDELDFEAYGPEKVIAGFHVTQYTLLNPQAYTVTNLAFLGLPAWTGEIPRNARDLVRNLREVIREHREVISGVDEGRSDGYNLLLRYRNFLSGRSWEDFFAFAAGYSHYAMRRMAQGQWVALFTTDGLRRLIMATNKPLAAIIENPGFKNVAYAIRHSTIIPQGRKARGQDALYEIRYGLGMELKRKATVRDDFVAALTGFMQSYNQENSQILEKSGRQLRRDLRTTDIEDVIRLVDEYGSEVVANLLVAYGYAREPREEAEPAEQNK</sequence>
<dbReference type="Proteomes" id="UP000256329">
    <property type="component" value="Unassembled WGS sequence"/>
</dbReference>
<dbReference type="OrthoDB" id="137710at2"/>
<name>A0A3D8P5Z1_9THEO</name>
<protein>
    <recommendedName>
        <fullName evidence="3">Type I-B CRISPR-associated protein Cas8b1/Cst1</fullName>
    </recommendedName>
</protein>
<evidence type="ECO:0000313" key="1">
    <source>
        <dbReference type="EMBL" id="RDV83264.1"/>
    </source>
</evidence>
<keyword evidence="2" id="KW-1185">Reference proteome</keyword>
<comment type="caution">
    <text evidence="1">The sequence shown here is derived from an EMBL/GenBank/DDBJ whole genome shotgun (WGS) entry which is preliminary data.</text>
</comment>
<accession>A0A3D8P5Z1</accession>
<gene>
    <name evidence="1" type="ORF">DXX99_06015</name>
</gene>
<dbReference type="RefSeq" id="WP_115792593.1">
    <property type="nucleotide sequence ID" value="NZ_QSLN01000006.1"/>
</dbReference>
<dbReference type="EMBL" id="QSLN01000006">
    <property type="protein sequence ID" value="RDV83264.1"/>
    <property type="molecule type" value="Genomic_DNA"/>
</dbReference>
<organism evidence="1 2">
    <name type="scientific">Ammonifex thiophilus</name>
    <dbReference type="NCBI Taxonomy" id="444093"/>
    <lineage>
        <taxon>Bacteria</taxon>
        <taxon>Bacillati</taxon>
        <taxon>Bacillota</taxon>
        <taxon>Clostridia</taxon>
        <taxon>Thermoanaerobacterales</taxon>
        <taxon>Thermoanaerobacteraceae</taxon>
        <taxon>Ammonifex</taxon>
    </lineage>
</organism>
<reference evidence="1 2" key="1">
    <citation type="submission" date="2018-08" db="EMBL/GenBank/DDBJ databases">
        <title>Form III RuBisCO-mediated autotrophy in Thermodesulfobium bacteria.</title>
        <authorList>
            <person name="Toshchakov S.V."/>
            <person name="Kublanov I.V."/>
            <person name="Frolov E."/>
            <person name="Bonch-Osmolovskaya E.A."/>
            <person name="Tourova T.P."/>
            <person name="Chernych N.A."/>
            <person name="Lebedinsky A.V."/>
        </authorList>
    </citation>
    <scope>NUCLEOTIDE SEQUENCE [LARGE SCALE GENOMIC DNA]</scope>
    <source>
        <strain evidence="1 2">SR</strain>
    </source>
</reference>
<dbReference type="AlphaFoldDB" id="A0A3D8P5Z1"/>